<feature type="domain" description="Sec23/Sec24 trunk" evidence="5">
    <location>
        <begin position="118"/>
        <end position="209"/>
    </location>
</feature>
<dbReference type="InterPro" id="IPR036180">
    <property type="entry name" value="Gelsolin-like_dom_sf"/>
</dbReference>
<name>A0AAD4RBQ8_9BILA</name>
<evidence type="ECO:0000256" key="1">
    <source>
        <dbReference type="ARBA" id="ARBA00004299"/>
    </source>
</evidence>
<dbReference type="InterPro" id="IPR036465">
    <property type="entry name" value="vWFA_dom_sf"/>
</dbReference>
<dbReference type="GO" id="GO:0000149">
    <property type="term" value="F:SNARE binding"/>
    <property type="evidence" value="ECO:0007669"/>
    <property type="project" value="TreeGrafter"/>
</dbReference>
<dbReference type="GO" id="GO:0008270">
    <property type="term" value="F:zinc ion binding"/>
    <property type="evidence" value="ECO:0007669"/>
    <property type="project" value="TreeGrafter"/>
</dbReference>
<keyword evidence="7" id="KW-1185">Reference proteome</keyword>
<evidence type="ECO:0000259" key="4">
    <source>
        <dbReference type="Pfam" id="PF00626"/>
    </source>
</evidence>
<dbReference type="EMBL" id="JAKKPZ010000002">
    <property type="protein sequence ID" value="KAI1725419.1"/>
    <property type="molecule type" value="Genomic_DNA"/>
</dbReference>
<protein>
    <submittedName>
        <fullName evidence="6">Sec23/Sec24 trunk domain-containing protein</fullName>
    </submittedName>
</protein>
<dbReference type="GO" id="GO:0005789">
    <property type="term" value="C:endoplasmic reticulum membrane"/>
    <property type="evidence" value="ECO:0007669"/>
    <property type="project" value="UniProtKB-SubCell"/>
</dbReference>
<dbReference type="Pfam" id="PF04811">
    <property type="entry name" value="Sec23_trunk"/>
    <property type="match status" value="1"/>
</dbReference>
<sequence>MNMYNVSDYYTSAPASPQLPYNDNRASGVGIVGPTFFNNQQPTHLDLMTEKPALHSEIEDNQIPLPSNIPNSTLQCDPRVFRCTLSAFPGTNELLDKSKLPLGLMIQPFRDLEIRPVQPTVYLFMLDVSSNAIECGYLHSFVEQLLKDIDAMPGDERSLIGFIAVDANVHFFQFLETSFPPKHLIAYDVDESYVPADNGLIVKISDFKDTNGGPLRLALSYAKINKDGIYLLDTGSYLYLYVCSSVRSDILKAIFDVDMFSKIDEEETLKPLDNPMSILLHEFLADLFYARGRSFAPLLIIRDDSLHKDLFTRRLVEDQTDALDSFVELLQYLKRKVSSN</sequence>
<dbReference type="GO" id="GO:0070971">
    <property type="term" value="C:endoplasmic reticulum exit site"/>
    <property type="evidence" value="ECO:0007669"/>
    <property type="project" value="TreeGrafter"/>
</dbReference>
<dbReference type="SUPFAM" id="SSF53300">
    <property type="entry name" value="vWA-like"/>
    <property type="match status" value="1"/>
</dbReference>
<dbReference type="Gene3D" id="2.60.40.1670">
    <property type="entry name" value="beta-sandwich domain of Sec23/24"/>
    <property type="match status" value="1"/>
</dbReference>
<feature type="domain" description="Gelsolin-like" evidence="4">
    <location>
        <begin position="218"/>
        <end position="277"/>
    </location>
</feature>
<gene>
    <name evidence="6" type="ORF">DdX_02077</name>
</gene>
<evidence type="ECO:0000256" key="2">
    <source>
        <dbReference type="ARBA" id="ARBA00004397"/>
    </source>
</evidence>
<dbReference type="InterPro" id="IPR050550">
    <property type="entry name" value="SEC23_SEC24_subfamily"/>
</dbReference>
<evidence type="ECO:0000313" key="7">
    <source>
        <dbReference type="Proteomes" id="UP001201812"/>
    </source>
</evidence>
<dbReference type="Proteomes" id="UP001201812">
    <property type="component" value="Unassembled WGS sequence"/>
</dbReference>
<accession>A0AAD4RBQ8</accession>
<dbReference type="InterPro" id="IPR006896">
    <property type="entry name" value="Sec23/24_trunk_dom"/>
</dbReference>
<dbReference type="SUPFAM" id="SSF81995">
    <property type="entry name" value="beta-sandwich domain of Sec23/24"/>
    <property type="match status" value="1"/>
</dbReference>
<organism evidence="6 7">
    <name type="scientific">Ditylenchus destructor</name>
    <dbReference type="NCBI Taxonomy" id="166010"/>
    <lineage>
        <taxon>Eukaryota</taxon>
        <taxon>Metazoa</taxon>
        <taxon>Ecdysozoa</taxon>
        <taxon>Nematoda</taxon>
        <taxon>Chromadorea</taxon>
        <taxon>Rhabditida</taxon>
        <taxon>Tylenchina</taxon>
        <taxon>Tylenchomorpha</taxon>
        <taxon>Sphaerularioidea</taxon>
        <taxon>Anguinidae</taxon>
        <taxon>Anguininae</taxon>
        <taxon>Ditylenchus</taxon>
    </lineage>
</organism>
<evidence type="ECO:0000259" key="5">
    <source>
        <dbReference type="Pfam" id="PF04811"/>
    </source>
</evidence>
<evidence type="ECO:0000313" key="6">
    <source>
        <dbReference type="EMBL" id="KAI1725419.1"/>
    </source>
</evidence>
<dbReference type="InterPro" id="IPR029006">
    <property type="entry name" value="ADF-H/Gelsolin-like_dom_sf"/>
</dbReference>
<dbReference type="GO" id="GO:0090110">
    <property type="term" value="P:COPII-coated vesicle cargo loading"/>
    <property type="evidence" value="ECO:0007669"/>
    <property type="project" value="TreeGrafter"/>
</dbReference>
<dbReference type="Pfam" id="PF00626">
    <property type="entry name" value="Gelsolin"/>
    <property type="match status" value="1"/>
</dbReference>
<reference evidence="6" key="1">
    <citation type="submission" date="2022-01" db="EMBL/GenBank/DDBJ databases">
        <title>Genome Sequence Resource for Two Populations of Ditylenchus destructor, the Migratory Endoparasitic Phytonematode.</title>
        <authorList>
            <person name="Zhang H."/>
            <person name="Lin R."/>
            <person name="Xie B."/>
        </authorList>
    </citation>
    <scope>NUCLEOTIDE SEQUENCE</scope>
    <source>
        <strain evidence="6">BazhouSP</strain>
    </source>
</reference>
<dbReference type="Gene3D" id="3.40.20.10">
    <property type="entry name" value="Severin"/>
    <property type="match status" value="1"/>
</dbReference>
<dbReference type="SUPFAM" id="SSF82754">
    <property type="entry name" value="C-terminal, gelsolin-like domain of Sec23/24"/>
    <property type="match status" value="1"/>
</dbReference>
<proteinExistence type="predicted"/>
<dbReference type="GO" id="GO:0006886">
    <property type="term" value="P:intracellular protein transport"/>
    <property type="evidence" value="ECO:0007669"/>
    <property type="project" value="InterPro"/>
</dbReference>
<dbReference type="GO" id="GO:0030127">
    <property type="term" value="C:COPII vesicle coat"/>
    <property type="evidence" value="ECO:0007669"/>
    <property type="project" value="InterPro"/>
</dbReference>
<keyword evidence="3" id="KW-0968">Cytoplasmic vesicle</keyword>
<dbReference type="Gene3D" id="3.40.50.410">
    <property type="entry name" value="von Willebrand factor, type A domain"/>
    <property type="match status" value="1"/>
</dbReference>
<dbReference type="AlphaFoldDB" id="A0AAD4RBQ8"/>
<comment type="subcellular location">
    <subcellularLocation>
        <location evidence="1">Cytoplasmic vesicle</location>
        <location evidence="1">COPII-coated vesicle membrane</location>
        <topology evidence="1">Peripheral membrane protein</topology>
        <orientation evidence="1">Cytoplasmic side</orientation>
    </subcellularLocation>
    <subcellularLocation>
        <location evidence="2">Endoplasmic reticulum membrane</location>
        <topology evidence="2">Peripheral membrane protein</topology>
        <orientation evidence="2">Cytoplasmic side</orientation>
    </subcellularLocation>
</comment>
<evidence type="ECO:0000256" key="3">
    <source>
        <dbReference type="ARBA" id="ARBA00023329"/>
    </source>
</evidence>
<dbReference type="InterPro" id="IPR007123">
    <property type="entry name" value="Gelsolin-like_dom"/>
</dbReference>
<dbReference type="PANTHER" id="PTHR13803">
    <property type="entry name" value="SEC24-RELATED PROTEIN"/>
    <property type="match status" value="1"/>
</dbReference>
<dbReference type="PANTHER" id="PTHR13803:SF39">
    <property type="entry name" value="SECRETORY 24AB, ISOFORM A"/>
    <property type="match status" value="1"/>
</dbReference>
<comment type="caution">
    <text evidence="6">The sequence shown here is derived from an EMBL/GenBank/DDBJ whole genome shotgun (WGS) entry which is preliminary data.</text>
</comment>